<comment type="caution">
    <text evidence="1">The sequence shown here is derived from an EMBL/GenBank/DDBJ whole genome shotgun (WGS) entry which is preliminary data.</text>
</comment>
<evidence type="ECO:0000313" key="2">
    <source>
        <dbReference type="Proteomes" id="UP001497535"/>
    </source>
</evidence>
<reference evidence="1" key="1">
    <citation type="submission" date="2023-11" db="EMBL/GenBank/DDBJ databases">
        <authorList>
            <person name="Poullet M."/>
        </authorList>
    </citation>
    <scope>NUCLEOTIDE SEQUENCE</scope>
    <source>
        <strain evidence="1">E1834</strain>
    </source>
</reference>
<dbReference type="EMBL" id="CAVMJV010000013">
    <property type="protein sequence ID" value="CAK5048173.1"/>
    <property type="molecule type" value="Genomic_DNA"/>
</dbReference>
<proteinExistence type="predicted"/>
<keyword evidence="2" id="KW-1185">Reference proteome</keyword>
<gene>
    <name evidence="1" type="ORF">MENTE1834_LOCUS12627</name>
</gene>
<sequence length="130" mass="15120">MIFNLIFLLLLVSDLKTVLTEDEECMNDEARLAVLHAHNKYRSKLACGEVTDASNKTLPGGIFHKFVSFLEFILKVMFHSDLVVLAFSSLIMFLSDRKSFTKMSFIETKFGNPVFHKESRTILYERENYW</sequence>
<name>A0ACB0YID6_MELEN</name>
<evidence type="ECO:0000313" key="1">
    <source>
        <dbReference type="EMBL" id="CAK5048173.1"/>
    </source>
</evidence>
<protein>
    <submittedName>
        <fullName evidence="1">Uncharacterized protein</fullName>
    </submittedName>
</protein>
<accession>A0ACB0YID6</accession>
<organism evidence="1 2">
    <name type="scientific">Meloidogyne enterolobii</name>
    <name type="common">Root-knot nematode worm</name>
    <name type="synonym">Meloidogyne mayaguensis</name>
    <dbReference type="NCBI Taxonomy" id="390850"/>
    <lineage>
        <taxon>Eukaryota</taxon>
        <taxon>Metazoa</taxon>
        <taxon>Ecdysozoa</taxon>
        <taxon>Nematoda</taxon>
        <taxon>Chromadorea</taxon>
        <taxon>Rhabditida</taxon>
        <taxon>Tylenchina</taxon>
        <taxon>Tylenchomorpha</taxon>
        <taxon>Tylenchoidea</taxon>
        <taxon>Meloidogynidae</taxon>
        <taxon>Meloidogyninae</taxon>
        <taxon>Meloidogyne</taxon>
    </lineage>
</organism>
<dbReference type="Proteomes" id="UP001497535">
    <property type="component" value="Unassembled WGS sequence"/>
</dbReference>